<dbReference type="PANTHER" id="PTHR38116:SF1">
    <property type="entry name" value="BZIP DOMAIN-CONTAINING PROTEIN"/>
    <property type="match status" value="1"/>
</dbReference>
<dbReference type="CDD" id="cd14688">
    <property type="entry name" value="bZIP_YAP"/>
    <property type="match status" value="1"/>
</dbReference>
<evidence type="ECO:0000313" key="1">
    <source>
        <dbReference type="EMBL" id="CEO50289.1"/>
    </source>
</evidence>
<evidence type="ECO:0008006" key="3">
    <source>
        <dbReference type="Google" id="ProtNLM"/>
    </source>
</evidence>
<reference evidence="1" key="1">
    <citation type="submission" date="2015-01" db="EMBL/GenBank/DDBJ databases">
        <authorList>
            <person name="Durling Mikael"/>
        </authorList>
    </citation>
    <scope>NUCLEOTIDE SEQUENCE</scope>
</reference>
<dbReference type="EMBL" id="CDPU01000017">
    <property type="protein sequence ID" value="CEO50289.1"/>
    <property type="molecule type" value="Genomic_DNA"/>
</dbReference>
<proteinExistence type="predicted"/>
<protein>
    <recommendedName>
        <fullName evidence="3">BZIP domain-containing protein</fullName>
    </recommendedName>
</protein>
<gene>
    <name evidence="1" type="ORF">BN869_000006347_1</name>
    <name evidence="2" type="ORF">IM811_008672</name>
</gene>
<name>A0A0B7JZB6_BIOOC</name>
<dbReference type="Proteomes" id="UP000616885">
    <property type="component" value="Unassembled WGS sequence"/>
</dbReference>
<dbReference type="Pfam" id="PF11905">
    <property type="entry name" value="DUF3425"/>
    <property type="match status" value="1"/>
</dbReference>
<sequence>MTPHRSANPGTSLIPLNQMPHQILTSNQREDWAGVVDQKQRKKLQNMLNQRAYRERRRNHQVNAAVLMPTESVLETSRQDADRKWDMLEAFSKQALESYNAGQPQADQLLGLLQLNFIRSLTSNSSLLGLRVDWLNCNSLSHIGLIGPASPYAGQFFHLPESLIPTSTQSRTPHHPWIDLFPFPRIRDNLLIATEGMSEEEEIRLWNDIVENNTAPSGDWTGLIVWGDPWNPWNWEVTEAFLLNWGWLLQGCPEIIHSSNHWRLYRGDVALTFNPTNPT</sequence>
<dbReference type="AlphaFoldDB" id="A0A0B7JZB6"/>
<reference evidence="2" key="2">
    <citation type="submission" date="2020-10" db="EMBL/GenBank/DDBJ databases">
        <title>High-Quality Genome Resource of Clonostachys rosea strain S41 by Oxford Nanopore Long-Read Sequencing.</title>
        <authorList>
            <person name="Wang H."/>
        </authorList>
    </citation>
    <scope>NUCLEOTIDE SEQUENCE</scope>
    <source>
        <strain evidence="2">S41</strain>
    </source>
</reference>
<dbReference type="PANTHER" id="PTHR38116">
    <property type="entry name" value="CHROMOSOME 7, WHOLE GENOME SHOTGUN SEQUENCE"/>
    <property type="match status" value="1"/>
</dbReference>
<accession>A0A0B7JZB6</accession>
<dbReference type="EMBL" id="JADCTT010000002">
    <property type="protein sequence ID" value="KAF9757728.1"/>
    <property type="molecule type" value="Genomic_DNA"/>
</dbReference>
<organism evidence="1">
    <name type="scientific">Bionectria ochroleuca</name>
    <name type="common">Gliocladium roseum</name>
    <dbReference type="NCBI Taxonomy" id="29856"/>
    <lineage>
        <taxon>Eukaryota</taxon>
        <taxon>Fungi</taxon>
        <taxon>Dikarya</taxon>
        <taxon>Ascomycota</taxon>
        <taxon>Pezizomycotina</taxon>
        <taxon>Sordariomycetes</taxon>
        <taxon>Hypocreomycetidae</taxon>
        <taxon>Hypocreales</taxon>
        <taxon>Bionectriaceae</taxon>
        <taxon>Clonostachys</taxon>
    </lineage>
</organism>
<evidence type="ECO:0000313" key="2">
    <source>
        <dbReference type="EMBL" id="KAF9757728.1"/>
    </source>
</evidence>
<dbReference type="InterPro" id="IPR021833">
    <property type="entry name" value="DUF3425"/>
</dbReference>